<name>A0A382P1F8_9ZZZZ</name>
<accession>A0A382P1F8</accession>
<dbReference type="AlphaFoldDB" id="A0A382P1F8"/>
<evidence type="ECO:0000313" key="1">
    <source>
        <dbReference type="EMBL" id="SVC67136.1"/>
    </source>
</evidence>
<feature type="non-terminal residue" evidence="1">
    <location>
        <position position="1"/>
    </location>
</feature>
<dbReference type="EMBL" id="UINC01104180">
    <property type="protein sequence ID" value="SVC67136.1"/>
    <property type="molecule type" value="Genomic_DNA"/>
</dbReference>
<gene>
    <name evidence="1" type="ORF">METZ01_LOCUS319990</name>
</gene>
<reference evidence="1" key="1">
    <citation type="submission" date="2018-05" db="EMBL/GenBank/DDBJ databases">
        <authorList>
            <person name="Lanie J.A."/>
            <person name="Ng W.-L."/>
            <person name="Kazmierczak K.M."/>
            <person name="Andrzejewski T.M."/>
            <person name="Davidsen T.M."/>
            <person name="Wayne K.J."/>
            <person name="Tettelin H."/>
            <person name="Glass J.I."/>
            <person name="Rusch D."/>
            <person name="Podicherti R."/>
            <person name="Tsui H.-C.T."/>
            <person name="Winkler M.E."/>
        </authorList>
    </citation>
    <scope>NUCLEOTIDE SEQUENCE</scope>
</reference>
<sequence>QITLISAGIILLLLIDSLPQAFLRLSQPSKDFPVPLPFVLNSMTGNMEVLGGDTLTVSVAGFGELPDSIHIYWKDKDKSGTAAVAQKNELYHHTFTGVKRDTRYWAEYKSPTWFSAWESITTNPDTIFVTDRPIIQELQFTILPPTYTGEDEFQHPGNITDISIPEGSRIRLTGKSSKTLDSAWLFLDEVPNVLYVQENKLSGTFYIKSKTNAAIYVQDENGVRNLHPPNYRFSIIPDSPPDLIVQNPNRKFELDESDIIGFDIQTSDDYGFSNAWIEYRIKAPDYLAQDTTLYTRNIAEIQRDVKSQQLYHEWNISEFSLAPEDELHIQVIIADNNTLSGPSLTYSPILIGRFPSLEDL</sequence>
<organism evidence="1">
    <name type="scientific">marine metagenome</name>
    <dbReference type="NCBI Taxonomy" id="408172"/>
    <lineage>
        <taxon>unclassified sequences</taxon>
        <taxon>metagenomes</taxon>
        <taxon>ecological metagenomes</taxon>
    </lineage>
</organism>
<proteinExistence type="predicted"/>
<feature type="non-terminal residue" evidence="1">
    <location>
        <position position="360"/>
    </location>
</feature>
<protein>
    <submittedName>
        <fullName evidence="1">Uncharacterized protein</fullName>
    </submittedName>
</protein>